<dbReference type="SUPFAM" id="SSF52540">
    <property type="entry name" value="P-loop containing nucleoside triphosphate hydrolases"/>
    <property type="match status" value="1"/>
</dbReference>
<dbReference type="PATRIC" id="fig|1172194.4.peg.3459"/>
<keyword evidence="4" id="KW-1185">Reference proteome</keyword>
<dbReference type="Gene3D" id="3.40.50.300">
    <property type="entry name" value="P-loop containing nucleotide triphosphate hydrolases"/>
    <property type="match status" value="1"/>
</dbReference>
<feature type="domain" description="Protein CR006 P-loop" evidence="2">
    <location>
        <begin position="12"/>
        <end position="761"/>
    </location>
</feature>
<dbReference type="PANTHER" id="PTHR32182">
    <property type="entry name" value="DNA REPLICATION AND REPAIR PROTEIN RECF"/>
    <property type="match status" value="1"/>
</dbReference>
<dbReference type="GO" id="GO:0000731">
    <property type="term" value="P:DNA synthesis involved in DNA repair"/>
    <property type="evidence" value="ECO:0007669"/>
    <property type="project" value="TreeGrafter"/>
</dbReference>
<dbReference type="PANTHER" id="PTHR32182:SF22">
    <property type="entry name" value="ATP-DEPENDENT ENDONUCLEASE, OLD FAMILY-RELATED"/>
    <property type="match status" value="1"/>
</dbReference>
<evidence type="ECO:0000313" key="3">
    <source>
        <dbReference type="EMBL" id="EIT68368.1"/>
    </source>
</evidence>
<dbReference type="InterPro" id="IPR026866">
    <property type="entry name" value="CR006_AAA"/>
</dbReference>
<dbReference type="RefSeq" id="WP_007186502.1">
    <property type="nucleotide sequence ID" value="NZ_AKGD01000003.1"/>
</dbReference>
<feature type="coiled-coil region" evidence="1">
    <location>
        <begin position="115"/>
        <end position="142"/>
    </location>
</feature>
<keyword evidence="1" id="KW-0175">Coiled coil</keyword>
<dbReference type="Pfam" id="PF13166">
    <property type="entry name" value="AAA_13"/>
    <property type="match status" value="1"/>
</dbReference>
<dbReference type="GO" id="GO:0006302">
    <property type="term" value="P:double-strand break repair"/>
    <property type="evidence" value="ECO:0007669"/>
    <property type="project" value="TreeGrafter"/>
</dbReference>
<proteinExistence type="predicted"/>
<protein>
    <recommendedName>
        <fullName evidence="2">Protein CR006 P-loop domain-containing protein</fullName>
    </recommendedName>
</protein>
<evidence type="ECO:0000256" key="1">
    <source>
        <dbReference type="SAM" id="Coils"/>
    </source>
</evidence>
<comment type="caution">
    <text evidence="3">The sequence shown here is derived from an EMBL/GenBank/DDBJ whole genome shotgun (WGS) entry which is preliminary data.</text>
</comment>
<dbReference type="OrthoDB" id="9795565at2"/>
<evidence type="ECO:0000313" key="4">
    <source>
        <dbReference type="Proteomes" id="UP000003704"/>
    </source>
</evidence>
<reference evidence="3 4" key="1">
    <citation type="journal article" date="2012" name="J. Bacteriol.">
        <title>Genome Sequence of n-Alkane-Degrading Hydrocarboniphaga effusa Strain AP103T (ATCC BAA-332T).</title>
        <authorList>
            <person name="Chang H.K."/>
            <person name="Zylstra G.J."/>
            <person name="Chae J.C."/>
        </authorList>
    </citation>
    <scope>NUCLEOTIDE SEQUENCE [LARGE SCALE GENOMIC DNA]</scope>
    <source>
        <strain evidence="3 4">AP103</strain>
    </source>
</reference>
<dbReference type="EMBL" id="AKGD01000003">
    <property type="protein sequence ID" value="EIT68368.1"/>
    <property type="molecule type" value="Genomic_DNA"/>
</dbReference>
<evidence type="ECO:0000259" key="2">
    <source>
        <dbReference type="Pfam" id="PF13166"/>
    </source>
</evidence>
<dbReference type="Proteomes" id="UP000003704">
    <property type="component" value="Unassembled WGS sequence"/>
</dbReference>
<dbReference type="AlphaFoldDB" id="I8T3T2"/>
<organism evidence="3 4">
    <name type="scientific">Hydrocarboniphaga effusa AP103</name>
    <dbReference type="NCBI Taxonomy" id="1172194"/>
    <lineage>
        <taxon>Bacteria</taxon>
        <taxon>Pseudomonadati</taxon>
        <taxon>Pseudomonadota</taxon>
        <taxon>Gammaproteobacteria</taxon>
        <taxon>Nevskiales</taxon>
        <taxon>Nevskiaceae</taxon>
        <taxon>Hydrocarboniphaga</taxon>
    </lineage>
</organism>
<sequence length="783" mass="88109">MKITRIQEIKGYRIFRDFTWPTEGLLDFARYNVIYGWNGAGKTSLSNLFHHLQTATPLDPGIAKVLVGDTSISSNEFKDATLPQVRTFNRDTVIRNVFESATQQFPPVFFLGEDSVEKQKQIEVLKAELAVAEEEEGRWSRKLVRANAALEAFCAEEAKSIKNLLTVAGGGPYNNYNAGDFRQSMRTLAGVAPPPEPLSADARNRLLEIKDSKRMDKLSYPPISFPDVKSLTERSAAMLQRSVVSTVVNALAENPDLAAWVSTGLKLHAGSPPFTTCQFCSNPLQQQRLAELEAHFNDEFEQFHSELDGLISEIHAAKSFGREFNPPAKETLYGHLRSQYEEAVKSLRSKAVTVSISLDMLIRGLEAKKKAPFKPLSLDEYTTALGTPEKPAPTLVTFFKMLMSGIAAIEAATGVTAFGRLKALIDQHNQHTDSFDKALPAARQSLAEHERINVLAQWNKISVEIDEARAKASEQRALVVRVKANIAEIEMQIRQHLRPAEELNREVASYLGRDELRFDVDKTGYRISRGGQPALHLSDGERTAIAFLYFLKSLEDADFDLKTGIVVIDDPVSSLDANSLFNAFAFMKQRTADVGQLFVLTHNFAFFRQVRNWFNHMPGQQKKNKPDQQPARFYMLSSSFVEGQRRSTIGALDPFLHQYESEYHYLFKRIYEESTKDAQVSIEAYYVLPNIARRLLESFLAFRLPDRAGELFKKFEGIDFDTAKKTRILRFLHTYSHFDSIAEPDHDVSVLSESPAILKDVIALIRHCDEAHCKSMIDLAAAA</sequence>
<gene>
    <name evidence="3" type="ORF">WQQ_35630</name>
</gene>
<dbReference type="InterPro" id="IPR027417">
    <property type="entry name" value="P-loop_NTPase"/>
</dbReference>
<name>I8T3T2_9GAMM</name>
<accession>I8T3T2</accession>